<feature type="transmembrane region" description="Helical" evidence="10">
    <location>
        <begin position="42"/>
        <end position="67"/>
    </location>
</feature>
<dbReference type="GO" id="GO:0005549">
    <property type="term" value="F:odorant binding"/>
    <property type="evidence" value="ECO:0007669"/>
    <property type="project" value="InterPro"/>
</dbReference>
<name>A0A1S5XXK8_HELME</name>
<dbReference type="GO" id="GO:0005886">
    <property type="term" value="C:plasma membrane"/>
    <property type="evidence" value="ECO:0007669"/>
    <property type="project" value="UniProtKB-SubCell"/>
</dbReference>
<dbReference type="GO" id="GO:0007165">
    <property type="term" value="P:signal transduction"/>
    <property type="evidence" value="ECO:0007669"/>
    <property type="project" value="UniProtKB-KW"/>
</dbReference>
<evidence type="ECO:0000256" key="3">
    <source>
        <dbReference type="ARBA" id="ARBA00022606"/>
    </source>
</evidence>
<organism evidence="11">
    <name type="scientific">Heliconius melpomene rosina</name>
    <dbReference type="NCBI Taxonomy" id="171916"/>
    <lineage>
        <taxon>Eukaryota</taxon>
        <taxon>Metazoa</taxon>
        <taxon>Ecdysozoa</taxon>
        <taxon>Arthropoda</taxon>
        <taxon>Hexapoda</taxon>
        <taxon>Insecta</taxon>
        <taxon>Pterygota</taxon>
        <taxon>Neoptera</taxon>
        <taxon>Endopterygota</taxon>
        <taxon>Lepidoptera</taxon>
        <taxon>Glossata</taxon>
        <taxon>Ditrysia</taxon>
        <taxon>Papilionoidea</taxon>
        <taxon>Nymphalidae</taxon>
        <taxon>Heliconiinae</taxon>
        <taxon>Heliconiini</taxon>
        <taxon>Heliconius</taxon>
    </lineage>
</organism>
<accession>A0A1S5XXK8</accession>
<keyword evidence="5 10" id="KW-0552">Olfaction</keyword>
<gene>
    <name evidence="11" type="primary">OR6</name>
</gene>
<keyword evidence="6 10" id="KW-1133">Transmembrane helix</keyword>
<keyword evidence="8 10" id="KW-0675">Receptor</keyword>
<evidence type="ECO:0000256" key="5">
    <source>
        <dbReference type="ARBA" id="ARBA00022725"/>
    </source>
</evidence>
<dbReference type="AlphaFoldDB" id="A0A1S5XXK8"/>
<keyword evidence="2" id="KW-1003">Cell membrane</keyword>
<feature type="transmembrane region" description="Helical" evidence="10">
    <location>
        <begin position="374"/>
        <end position="398"/>
    </location>
</feature>
<evidence type="ECO:0000256" key="8">
    <source>
        <dbReference type="ARBA" id="ARBA00023170"/>
    </source>
</evidence>
<dbReference type="GO" id="GO:0004984">
    <property type="term" value="F:olfactory receptor activity"/>
    <property type="evidence" value="ECO:0007669"/>
    <property type="project" value="InterPro"/>
</dbReference>
<dbReference type="EMBL" id="KY399259">
    <property type="protein sequence ID" value="AQQ73490.1"/>
    <property type="molecule type" value="mRNA"/>
</dbReference>
<comment type="similarity">
    <text evidence="10">Belongs to the insect chemoreceptor superfamily. Heteromeric odorant receptor channel (TC 1.A.69) family.</text>
</comment>
<dbReference type="PANTHER" id="PTHR21137:SF35">
    <property type="entry name" value="ODORANT RECEPTOR 19A-RELATED"/>
    <property type="match status" value="1"/>
</dbReference>
<dbReference type="InterPro" id="IPR004117">
    <property type="entry name" value="7tm6_olfct_rcpt"/>
</dbReference>
<dbReference type="Pfam" id="PF02949">
    <property type="entry name" value="7tm_6"/>
    <property type="match status" value="1"/>
</dbReference>
<evidence type="ECO:0000256" key="4">
    <source>
        <dbReference type="ARBA" id="ARBA00022692"/>
    </source>
</evidence>
<evidence type="ECO:0000256" key="7">
    <source>
        <dbReference type="ARBA" id="ARBA00023136"/>
    </source>
</evidence>
<evidence type="ECO:0000256" key="6">
    <source>
        <dbReference type="ARBA" id="ARBA00022989"/>
    </source>
</evidence>
<evidence type="ECO:0000256" key="2">
    <source>
        <dbReference type="ARBA" id="ARBA00022475"/>
    </source>
</evidence>
<feature type="transmembrane region" description="Helical" evidence="10">
    <location>
        <begin position="308"/>
        <end position="329"/>
    </location>
</feature>
<evidence type="ECO:0000256" key="1">
    <source>
        <dbReference type="ARBA" id="ARBA00004651"/>
    </source>
</evidence>
<keyword evidence="9 10" id="KW-0807">Transducer</keyword>
<keyword evidence="3 10" id="KW-0716">Sensory transduction</keyword>
<reference evidence="11" key="2">
    <citation type="submission" date="2016-12" db="EMBL/GenBank/DDBJ databases">
        <authorList>
            <person name="Song W.-J."/>
            <person name="Kurnit D.M."/>
        </authorList>
    </citation>
    <scope>NUCLEOTIDE SEQUENCE</scope>
</reference>
<evidence type="ECO:0000256" key="9">
    <source>
        <dbReference type="ARBA" id="ARBA00023224"/>
    </source>
</evidence>
<keyword evidence="7 10" id="KW-0472">Membrane</keyword>
<comment type="subcellular location">
    <subcellularLocation>
        <location evidence="1 10">Cell membrane</location>
        <topology evidence="1 10">Multi-pass membrane protein</topology>
    </subcellularLocation>
</comment>
<feature type="transmembrane region" description="Helical" evidence="10">
    <location>
        <begin position="74"/>
        <end position="95"/>
    </location>
</feature>
<reference evidence="11" key="1">
    <citation type="journal article" date="2013" name="PLoS Genet.">
        <title>Female behaviour drives expression and evolution of gustatory receptors in butterflies.</title>
        <authorList>
            <person name="Briscoe A.D."/>
            <person name="Macias-Munoz A."/>
            <person name="Kozak K.M."/>
            <person name="Walters J.R."/>
            <person name="Yuan F."/>
            <person name="Jamie G.A."/>
            <person name="Martin S.H."/>
            <person name="Dasmahapatra K.K."/>
            <person name="Ferguson L.C."/>
            <person name="Mallet J."/>
            <person name="Jacquin-Joly E."/>
            <person name="Jiggins C.D."/>
        </authorList>
    </citation>
    <scope>NUCLEOTIDE SEQUENCE</scope>
</reference>
<protein>
    <recommendedName>
        <fullName evidence="10">Odorant receptor</fullName>
    </recommendedName>
</protein>
<sequence>MGDEYYLQPPLNQMFYRVIANMMSISTVGNRTNWGYKTYPKIYVFINIVAIIFAPAVMVSEIAYLCVNFTKLDFEILIIAFSIFPCIVLGNIDIFSSKTETYIRLSRSLLSKIHIYNIYKYNKNEFMKKKLIFVEKSIRISSYYLVCFYTSNWVSWILMPIYNNYKNKEAVLNHTVQLETCVYLWLPYDYRYDFNVWIFVHTINTYIIFAGAYAIMIYQIIFYILTYNLIGHIEIFKNKLKTEFNEDLTDEQVHFRLVEIIKYHNFTWQVFEDLQTTFGLNVAANYLENLVGNGLLLFQLKYGGKDKLLQYIAMGMTYTGGPIIMSIVIEDLRRRTLNLSELLYAIPWENMSIPNQKIVLLVLQKMQIVMDFKAFGGISAGVAPMISILKTTFSYYVMLKSTRE</sequence>
<keyword evidence="4 10" id="KW-0812">Transmembrane</keyword>
<dbReference type="PANTHER" id="PTHR21137">
    <property type="entry name" value="ODORANT RECEPTOR"/>
    <property type="match status" value="1"/>
</dbReference>
<proteinExistence type="evidence at transcript level"/>
<feature type="transmembrane region" description="Helical" evidence="10">
    <location>
        <begin position="140"/>
        <end position="162"/>
    </location>
</feature>
<comment type="caution">
    <text evidence="10">Lacks conserved residue(s) required for the propagation of feature annotation.</text>
</comment>
<evidence type="ECO:0000313" key="11">
    <source>
        <dbReference type="EMBL" id="AQQ73490.1"/>
    </source>
</evidence>
<feature type="transmembrane region" description="Helical" evidence="10">
    <location>
        <begin position="206"/>
        <end position="230"/>
    </location>
</feature>
<evidence type="ECO:0000256" key="10">
    <source>
        <dbReference type="RuleBase" id="RU351113"/>
    </source>
</evidence>